<keyword evidence="4 6" id="KW-0694">RNA-binding</keyword>
<evidence type="ECO:0000256" key="5">
    <source>
        <dbReference type="ARBA" id="ARBA00023242"/>
    </source>
</evidence>
<feature type="domain" description="RRM" evidence="8">
    <location>
        <begin position="134"/>
        <end position="212"/>
    </location>
</feature>
<feature type="region of interest" description="Disordered" evidence="7">
    <location>
        <begin position="362"/>
        <end position="409"/>
    </location>
</feature>
<dbReference type="SUPFAM" id="SSF54928">
    <property type="entry name" value="RNA-binding domain, RBD"/>
    <property type="match status" value="2"/>
</dbReference>
<dbReference type="GO" id="GO:0050686">
    <property type="term" value="P:negative regulation of mRNA processing"/>
    <property type="evidence" value="ECO:0007669"/>
    <property type="project" value="UniProtKB-ARBA"/>
</dbReference>
<feature type="compositionally biased region" description="Polar residues" evidence="7">
    <location>
        <begin position="330"/>
        <end position="343"/>
    </location>
</feature>
<dbReference type="GO" id="GO:1990904">
    <property type="term" value="C:ribonucleoprotein complex"/>
    <property type="evidence" value="ECO:0007669"/>
    <property type="project" value="InterPro"/>
</dbReference>
<evidence type="ECO:0000256" key="3">
    <source>
        <dbReference type="ARBA" id="ARBA00022737"/>
    </source>
</evidence>
<keyword evidence="10" id="KW-1185">Reference proteome</keyword>
<keyword evidence="5" id="KW-0539">Nucleus</keyword>
<keyword evidence="3" id="KW-0677">Repeat</keyword>
<accession>A0A8E0RTV0</accession>
<dbReference type="CDD" id="cd12652">
    <property type="entry name" value="RRM2_Hu"/>
    <property type="match status" value="1"/>
</dbReference>
<dbReference type="SMART" id="SM00360">
    <property type="entry name" value="RRM"/>
    <property type="match status" value="3"/>
</dbReference>
<dbReference type="PROSITE" id="PS50102">
    <property type="entry name" value="RRM"/>
    <property type="match status" value="3"/>
</dbReference>
<dbReference type="InterPro" id="IPR012677">
    <property type="entry name" value="Nucleotide-bd_a/b_plait_sf"/>
</dbReference>
<evidence type="ECO:0000256" key="4">
    <source>
        <dbReference type="ARBA" id="ARBA00022884"/>
    </source>
</evidence>
<dbReference type="GO" id="GO:0003729">
    <property type="term" value="F:mRNA binding"/>
    <property type="evidence" value="ECO:0007669"/>
    <property type="project" value="UniProtKB-ARBA"/>
</dbReference>
<dbReference type="Pfam" id="PF00076">
    <property type="entry name" value="RRM_1"/>
    <property type="match status" value="3"/>
</dbReference>
<feature type="compositionally biased region" description="Polar residues" evidence="7">
    <location>
        <begin position="297"/>
        <end position="313"/>
    </location>
</feature>
<feature type="region of interest" description="Disordered" evidence="7">
    <location>
        <begin position="35"/>
        <end position="60"/>
    </location>
</feature>
<dbReference type="InterPro" id="IPR006548">
    <property type="entry name" value="ELAD_HU_SF"/>
</dbReference>
<organism evidence="9 10">
    <name type="scientific">Fasciolopsis buskii</name>
    <dbReference type="NCBI Taxonomy" id="27845"/>
    <lineage>
        <taxon>Eukaryota</taxon>
        <taxon>Metazoa</taxon>
        <taxon>Spiralia</taxon>
        <taxon>Lophotrochozoa</taxon>
        <taxon>Platyhelminthes</taxon>
        <taxon>Trematoda</taxon>
        <taxon>Digenea</taxon>
        <taxon>Plagiorchiida</taxon>
        <taxon>Echinostomata</taxon>
        <taxon>Echinostomatoidea</taxon>
        <taxon>Fasciolidae</taxon>
        <taxon>Fasciolopsis</taxon>
    </lineage>
</organism>
<dbReference type="Gene3D" id="3.30.70.330">
    <property type="match status" value="3"/>
</dbReference>
<dbReference type="CDD" id="cd12377">
    <property type="entry name" value="RRM3_Hu"/>
    <property type="match status" value="1"/>
</dbReference>
<evidence type="ECO:0000256" key="2">
    <source>
        <dbReference type="ARBA" id="ARBA00006266"/>
    </source>
</evidence>
<name>A0A8E0RTV0_9TREM</name>
<evidence type="ECO:0000259" key="8">
    <source>
        <dbReference type="PROSITE" id="PS50102"/>
    </source>
</evidence>
<dbReference type="CDD" id="cd12650">
    <property type="entry name" value="RRM1_Hu"/>
    <property type="match status" value="1"/>
</dbReference>
<feature type="region of interest" description="Disordered" evidence="7">
    <location>
        <begin position="1"/>
        <end position="22"/>
    </location>
</feature>
<evidence type="ECO:0000313" key="10">
    <source>
        <dbReference type="Proteomes" id="UP000728185"/>
    </source>
</evidence>
<comment type="subcellular location">
    <subcellularLocation>
        <location evidence="1">Nucleus</location>
    </subcellularLocation>
</comment>
<dbReference type="Proteomes" id="UP000728185">
    <property type="component" value="Unassembled WGS sequence"/>
</dbReference>
<dbReference type="PRINTS" id="PR00961">
    <property type="entry name" value="HUDSXLRNA"/>
</dbReference>
<dbReference type="AlphaFoldDB" id="A0A8E0RTV0"/>
<comment type="caution">
    <text evidence="9">The sequence shown here is derived from an EMBL/GenBank/DDBJ whole genome shotgun (WGS) entry which is preliminary data.</text>
</comment>
<evidence type="ECO:0000313" key="9">
    <source>
        <dbReference type="EMBL" id="KAA0187629.1"/>
    </source>
</evidence>
<dbReference type="OrthoDB" id="266020at2759"/>
<dbReference type="InterPro" id="IPR035979">
    <property type="entry name" value="RBD_domain_sf"/>
</dbReference>
<feature type="domain" description="RRM" evidence="8">
    <location>
        <begin position="220"/>
        <end position="300"/>
    </location>
</feature>
<evidence type="ECO:0000256" key="1">
    <source>
        <dbReference type="ARBA" id="ARBA00004123"/>
    </source>
</evidence>
<dbReference type="FunFam" id="3.30.70.330:FF:000383">
    <property type="entry name" value="Sex lethal, isoform D"/>
    <property type="match status" value="1"/>
</dbReference>
<reference evidence="9" key="1">
    <citation type="submission" date="2019-05" db="EMBL/GenBank/DDBJ databases">
        <title>Annotation for the trematode Fasciolopsis buski.</title>
        <authorList>
            <person name="Choi Y.-J."/>
        </authorList>
    </citation>
    <scope>NUCLEOTIDE SEQUENCE</scope>
    <source>
        <strain evidence="9">HT</strain>
        <tissue evidence="9">Whole worm</tissue>
    </source>
</reference>
<feature type="region of interest" description="Disordered" evidence="7">
    <location>
        <begin position="295"/>
        <end position="318"/>
    </location>
</feature>
<dbReference type="PANTHER" id="PTHR10352">
    <property type="entry name" value="EUKARYOTIC TRANSLATION INITIATION FACTOR 3 SUBUNIT G"/>
    <property type="match status" value="1"/>
</dbReference>
<proteinExistence type="inferred from homology"/>
<feature type="domain" description="RRM" evidence="8">
    <location>
        <begin position="570"/>
        <end position="648"/>
    </location>
</feature>
<dbReference type="GO" id="GO:0005634">
    <property type="term" value="C:nucleus"/>
    <property type="evidence" value="ECO:0007669"/>
    <property type="project" value="UniProtKB-SubCell"/>
</dbReference>
<sequence>MSNRTSVHNANPMNKCLSTSTGAQPIDRTITSLVSTHHSGSNQTRLVKQTASGDTGDNTATCEHAKRVLDGETNATMGINKSNPSIQSNQTTLQASGMNHNKSTMNTNLSSSNACTKYPGSNVTSYSTQPENKTNLIINYLPPNMSQEEVRALFSSIGEVESCKLVREKTSGESLGYAFVKFYDPTDAGKAIKTLNGLRLQNKTVKVSLARPSSEAIKGANLYICGLPRKMTQQELEKLFSSCGHIITARILYDTKTGLSRGVAFIRYDQRTEAEVAIRRLNGYLPPGATEPITVKFANSPSSNRTDNLNLSFMKSGDGDNNARYGPVCTGTSNGPGNQNAVSNNSTADLCPVTSCRVQNSVSSGSHNGPSVAPVANNKQFSNSRNPPNSSGPNGRTPPPPGFAFQAGHRSNMNSTCSNATCNSACSFTNDLDNPNANHSGQLVSQPTGCFQPTLVQNGYSIPMGSMNSVIPMNPGRQEMGMVGPLTRLAGAARLKCHAAAAVAAAAISGGAGVGFRSSNAMLGNPMAPTFSAGLPTFGMELMRGLGPSAHALLAPAFAASSGALTATGWCIFVYNLAPDTEESILWQLFGPFGAVQTVKVIRDPVTGKCKGFGFVTMSNYEEALLAIHSLNGFNLGNRVLQVSFKTTPNSRQMKYMSNFADEMNMTAMPGSFTPVPGSFG</sequence>
<evidence type="ECO:0000256" key="7">
    <source>
        <dbReference type="SAM" id="MobiDB-lite"/>
    </source>
</evidence>
<comment type="similarity">
    <text evidence="2">Belongs to the RRM elav family.</text>
</comment>
<dbReference type="InterPro" id="IPR002343">
    <property type="entry name" value="Hud_Sxl_RNA"/>
</dbReference>
<dbReference type="EMBL" id="LUCM01008992">
    <property type="protein sequence ID" value="KAA0187629.1"/>
    <property type="molecule type" value="Genomic_DNA"/>
</dbReference>
<protein>
    <submittedName>
        <fullName evidence="9">Elav</fullName>
    </submittedName>
</protein>
<dbReference type="FunFam" id="3.30.70.330:FF:000205">
    <property type="entry name" value="Sex lethal, isoform B"/>
    <property type="match status" value="1"/>
</dbReference>
<gene>
    <name evidence="9" type="ORF">FBUS_08087</name>
</gene>
<dbReference type="GO" id="GO:0010629">
    <property type="term" value="P:negative regulation of gene expression"/>
    <property type="evidence" value="ECO:0007669"/>
    <property type="project" value="UniProtKB-ARBA"/>
</dbReference>
<feature type="compositionally biased region" description="Low complexity" evidence="7">
    <location>
        <begin position="382"/>
        <end position="395"/>
    </location>
</feature>
<dbReference type="GO" id="GO:0009967">
    <property type="term" value="P:positive regulation of signal transduction"/>
    <property type="evidence" value="ECO:0007669"/>
    <property type="project" value="UniProtKB-ARBA"/>
</dbReference>
<dbReference type="InterPro" id="IPR000504">
    <property type="entry name" value="RRM_dom"/>
</dbReference>
<dbReference type="NCBIfam" id="TIGR01661">
    <property type="entry name" value="ELAV_HUD_SF"/>
    <property type="match status" value="1"/>
</dbReference>
<dbReference type="GO" id="GO:0005737">
    <property type="term" value="C:cytoplasm"/>
    <property type="evidence" value="ECO:0007669"/>
    <property type="project" value="UniProtKB-ARBA"/>
</dbReference>
<feature type="region of interest" description="Disordered" evidence="7">
    <location>
        <begin position="324"/>
        <end position="343"/>
    </location>
</feature>
<dbReference type="InterPro" id="IPR034775">
    <property type="entry name" value="Elav_RRM1"/>
</dbReference>
<evidence type="ECO:0000256" key="6">
    <source>
        <dbReference type="PROSITE-ProRule" id="PRU00176"/>
    </source>
</evidence>